<accession>A0A271J2I0</accession>
<dbReference type="RefSeq" id="WP_218830520.1">
    <property type="nucleotide sequence ID" value="NZ_MQWD01000001.1"/>
</dbReference>
<dbReference type="SUPFAM" id="SSF53335">
    <property type="entry name" value="S-adenosyl-L-methionine-dependent methyltransferases"/>
    <property type="match status" value="1"/>
</dbReference>
<dbReference type="InterPro" id="IPR041698">
    <property type="entry name" value="Methyltransf_25"/>
</dbReference>
<evidence type="ECO:0000313" key="2">
    <source>
        <dbReference type="EMBL" id="PAP77653.1"/>
    </source>
</evidence>
<proteinExistence type="predicted"/>
<keyword evidence="3" id="KW-1185">Reference proteome</keyword>
<feature type="domain" description="Methyltransferase" evidence="1">
    <location>
        <begin position="48"/>
        <end position="148"/>
    </location>
</feature>
<evidence type="ECO:0000313" key="3">
    <source>
        <dbReference type="Proteomes" id="UP000216339"/>
    </source>
</evidence>
<dbReference type="AlphaFoldDB" id="A0A271J2I0"/>
<dbReference type="Proteomes" id="UP000216339">
    <property type="component" value="Unassembled WGS sequence"/>
</dbReference>
<dbReference type="Pfam" id="PF13649">
    <property type="entry name" value="Methyltransf_25"/>
    <property type="match status" value="1"/>
</dbReference>
<sequence length="264" mass="28381">MRDLPPVTDPYSALAAGYDAVMAHVDYPVWAAYAQGLIRKHRPGARSVVELGCGTGTFAVALQPFGPPPGGYGYRAYDGSEAMVEVARETARRAGRPIAFDVLPFGEPVPGDPADVVVLLYDGLNYLLDLGAVTDLLRTIRDALAPGGIAVIDQSTPVNSETHAAGGFDDAGETDAFSYLRTSEYDPDRRLHTTTFDLTLPDGRTVVERHVQRAYTREEVAEAIEAAGLVAIAAYDGFEGEPATDDSERVHWVLRRATPHGRPA</sequence>
<name>A0A271J2I0_9BACT</name>
<dbReference type="EMBL" id="MQWD01000001">
    <property type="protein sequence ID" value="PAP77653.1"/>
    <property type="molecule type" value="Genomic_DNA"/>
</dbReference>
<organism evidence="2 3">
    <name type="scientific">Rubrivirga marina</name>
    <dbReference type="NCBI Taxonomy" id="1196024"/>
    <lineage>
        <taxon>Bacteria</taxon>
        <taxon>Pseudomonadati</taxon>
        <taxon>Rhodothermota</taxon>
        <taxon>Rhodothermia</taxon>
        <taxon>Rhodothermales</taxon>
        <taxon>Rubricoccaceae</taxon>
        <taxon>Rubrivirga</taxon>
    </lineage>
</organism>
<evidence type="ECO:0000259" key="1">
    <source>
        <dbReference type="Pfam" id="PF13649"/>
    </source>
</evidence>
<dbReference type="Gene3D" id="2.20.25.110">
    <property type="entry name" value="S-adenosyl-L-methionine-dependent methyltransferases"/>
    <property type="match status" value="1"/>
</dbReference>
<reference evidence="2 3" key="1">
    <citation type="submission" date="2016-11" db="EMBL/GenBank/DDBJ databases">
        <title>Study of marine rhodopsin-containing bacteria.</title>
        <authorList>
            <person name="Yoshizawa S."/>
            <person name="Kumagai Y."/>
            <person name="Kogure K."/>
        </authorList>
    </citation>
    <scope>NUCLEOTIDE SEQUENCE [LARGE SCALE GENOMIC DNA]</scope>
    <source>
        <strain evidence="2 3">SAORIC-28</strain>
    </source>
</reference>
<gene>
    <name evidence="2" type="ORF">BSZ37_15000</name>
</gene>
<comment type="caution">
    <text evidence="2">The sequence shown here is derived from an EMBL/GenBank/DDBJ whole genome shotgun (WGS) entry which is preliminary data.</text>
</comment>
<dbReference type="InterPro" id="IPR029063">
    <property type="entry name" value="SAM-dependent_MTases_sf"/>
</dbReference>
<dbReference type="CDD" id="cd02440">
    <property type="entry name" value="AdoMet_MTases"/>
    <property type="match status" value="1"/>
</dbReference>
<protein>
    <recommendedName>
        <fullName evidence="1">Methyltransferase domain-containing protein</fullName>
    </recommendedName>
</protein>
<dbReference type="Gene3D" id="3.40.50.150">
    <property type="entry name" value="Vaccinia Virus protein VP39"/>
    <property type="match status" value="1"/>
</dbReference>